<dbReference type="EMBL" id="LAZR01002997">
    <property type="protein sequence ID" value="KKN23169.1"/>
    <property type="molecule type" value="Genomic_DNA"/>
</dbReference>
<dbReference type="InterPro" id="IPR010982">
    <property type="entry name" value="Lambda_DNA-bd_dom_sf"/>
</dbReference>
<accession>A0A0F9NZ70</accession>
<dbReference type="Gene3D" id="1.10.260.40">
    <property type="entry name" value="lambda repressor-like DNA-binding domains"/>
    <property type="match status" value="1"/>
</dbReference>
<dbReference type="Pfam" id="PF01381">
    <property type="entry name" value="HTH_3"/>
    <property type="match status" value="1"/>
</dbReference>
<dbReference type="SUPFAM" id="SSF47413">
    <property type="entry name" value="lambda repressor-like DNA-binding domains"/>
    <property type="match status" value="1"/>
</dbReference>
<reference evidence="2" key="1">
    <citation type="journal article" date="2015" name="Nature">
        <title>Complex archaea that bridge the gap between prokaryotes and eukaryotes.</title>
        <authorList>
            <person name="Spang A."/>
            <person name="Saw J.H."/>
            <person name="Jorgensen S.L."/>
            <person name="Zaremba-Niedzwiedzka K."/>
            <person name="Martijn J."/>
            <person name="Lind A.E."/>
            <person name="van Eijk R."/>
            <person name="Schleper C."/>
            <person name="Guy L."/>
            <person name="Ettema T.J."/>
        </authorList>
    </citation>
    <scope>NUCLEOTIDE SEQUENCE</scope>
</reference>
<feature type="domain" description="HTH cro/C1-type" evidence="1">
    <location>
        <begin position="10"/>
        <end position="57"/>
    </location>
</feature>
<dbReference type="AlphaFoldDB" id="A0A0F9NZ70"/>
<protein>
    <recommendedName>
        <fullName evidence="1">HTH cro/C1-type domain-containing protein</fullName>
    </recommendedName>
</protein>
<dbReference type="PROSITE" id="PS50943">
    <property type="entry name" value="HTH_CROC1"/>
    <property type="match status" value="1"/>
</dbReference>
<dbReference type="SMART" id="SM00530">
    <property type="entry name" value="HTH_XRE"/>
    <property type="match status" value="1"/>
</dbReference>
<gene>
    <name evidence="2" type="ORF">LCGC14_0907560</name>
</gene>
<dbReference type="InterPro" id="IPR001387">
    <property type="entry name" value="Cro/C1-type_HTH"/>
</dbReference>
<sequence length="70" mass="7739">MNLQFDSERIKALRRGLGLTQKQLADRVGVTQPAIAQWETGPGQPTGALVLEKLLRLEGELPDREEVKAT</sequence>
<dbReference type="GO" id="GO:0003677">
    <property type="term" value="F:DNA binding"/>
    <property type="evidence" value="ECO:0007669"/>
    <property type="project" value="InterPro"/>
</dbReference>
<evidence type="ECO:0000259" key="1">
    <source>
        <dbReference type="PROSITE" id="PS50943"/>
    </source>
</evidence>
<name>A0A0F9NZ70_9ZZZZ</name>
<dbReference type="CDD" id="cd00093">
    <property type="entry name" value="HTH_XRE"/>
    <property type="match status" value="1"/>
</dbReference>
<comment type="caution">
    <text evidence="2">The sequence shown here is derived from an EMBL/GenBank/DDBJ whole genome shotgun (WGS) entry which is preliminary data.</text>
</comment>
<evidence type="ECO:0000313" key="2">
    <source>
        <dbReference type="EMBL" id="KKN23169.1"/>
    </source>
</evidence>
<organism evidence="2">
    <name type="scientific">marine sediment metagenome</name>
    <dbReference type="NCBI Taxonomy" id="412755"/>
    <lineage>
        <taxon>unclassified sequences</taxon>
        <taxon>metagenomes</taxon>
        <taxon>ecological metagenomes</taxon>
    </lineage>
</organism>
<proteinExistence type="predicted"/>